<dbReference type="InterPro" id="IPR004358">
    <property type="entry name" value="Sig_transdc_His_kin-like_C"/>
</dbReference>
<evidence type="ECO:0000259" key="7">
    <source>
        <dbReference type="PROSITE" id="PS50109"/>
    </source>
</evidence>
<dbReference type="SUPFAM" id="SSF47384">
    <property type="entry name" value="Homodimeric domain of signal transducing histidine kinase"/>
    <property type="match status" value="1"/>
</dbReference>
<evidence type="ECO:0000256" key="1">
    <source>
        <dbReference type="ARBA" id="ARBA00000085"/>
    </source>
</evidence>
<dbReference type="Pfam" id="PF00512">
    <property type="entry name" value="HisKA"/>
    <property type="match status" value="1"/>
</dbReference>
<evidence type="ECO:0000313" key="9">
    <source>
        <dbReference type="Proteomes" id="UP001424741"/>
    </source>
</evidence>
<dbReference type="InterPro" id="IPR003661">
    <property type="entry name" value="HisK_dim/P_dom"/>
</dbReference>
<keyword evidence="4" id="KW-0808">Transferase</keyword>
<dbReference type="Gene3D" id="1.10.287.130">
    <property type="match status" value="1"/>
</dbReference>
<protein>
    <recommendedName>
        <fullName evidence="2">histidine kinase</fullName>
        <ecNumber evidence="2">2.7.13.3</ecNumber>
    </recommendedName>
</protein>
<dbReference type="InterPro" id="IPR050351">
    <property type="entry name" value="BphY/WalK/GraS-like"/>
</dbReference>
<evidence type="ECO:0000256" key="6">
    <source>
        <dbReference type="ARBA" id="ARBA00023012"/>
    </source>
</evidence>
<dbReference type="SUPFAM" id="SSF55874">
    <property type="entry name" value="ATPase domain of HSP90 chaperone/DNA topoisomerase II/histidine kinase"/>
    <property type="match status" value="1"/>
</dbReference>
<dbReference type="Pfam" id="PF02518">
    <property type="entry name" value="HATPase_c"/>
    <property type="match status" value="1"/>
</dbReference>
<dbReference type="InterPro" id="IPR005467">
    <property type="entry name" value="His_kinase_dom"/>
</dbReference>
<reference evidence="8 9" key="1">
    <citation type="submission" date="2024-02" db="EMBL/GenBank/DDBJ databases">
        <title>Rubritalea halochordaticola NBRC 107102.</title>
        <authorList>
            <person name="Ichikawa N."/>
            <person name="Katano-Makiyama Y."/>
            <person name="Hidaka K."/>
        </authorList>
    </citation>
    <scope>NUCLEOTIDE SEQUENCE [LARGE SCALE GENOMIC DNA]</scope>
    <source>
        <strain evidence="8 9">NBRC 107102</strain>
    </source>
</reference>
<dbReference type="CDD" id="cd00075">
    <property type="entry name" value="HATPase"/>
    <property type="match status" value="1"/>
</dbReference>
<comment type="catalytic activity">
    <reaction evidence="1">
        <text>ATP + protein L-histidine = ADP + protein N-phospho-L-histidine.</text>
        <dbReference type="EC" id="2.7.13.3"/>
    </reaction>
</comment>
<feature type="domain" description="Histidine kinase" evidence="7">
    <location>
        <begin position="182"/>
        <end position="405"/>
    </location>
</feature>
<organism evidence="8 9">
    <name type="scientific">Rubritalea halochordaticola</name>
    <dbReference type="NCBI Taxonomy" id="714537"/>
    <lineage>
        <taxon>Bacteria</taxon>
        <taxon>Pseudomonadati</taxon>
        <taxon>Verrucomicrobiota</taxon>
        <taxon>Verrucomicrobiia</taxon>
        <taxon>Verrucomicrobiales</taxon>
        <taxon>Rubritaleaceae</taxon>
        <taxon>Rubritalea</taxon>
    </lineage>
</organism>
<comment type="caution">
    <text evidence="8">The sequence shown here is derived from an EMBL/GenBank/DDBJ whole genome shotgun (WGS) entry which is preliminary data.</text>
</comment>
<dbReference type="Proteomes" id="UP001424741">
    <property type="component" value="Unassembled WGS sequence"/>
</dbReference>
<accession>A0ABP9V4R5</accession>
<keyword evidence="6" id="KW-0902">Two-component regulatory system</keyword>
<dbReference type="EC" id="2.7.13.3" evidence="2"/>
<dbReference type="SMART" id="SM00387">
    <property type="entry name" value="HATPase_c"/>
    <property type="match status" value="1"/>
</dbReference>
<dbReference type="PROSITE" id="PS50109">
    <property type="entry name" value="HIS_KIN"/>
    <property type="match status" value="1"/>
</dbReference>
<evidence type="ECO:0000256" key="4">
    <source>
        <dbReference type="ARBA" id="ARBA00022679"/>
    </source>
</evidence>
<evidence type="ECO:0000256" key="2">
    <source>
        <dbReference type="ARBA" id="ARBA00012438"/>
    </source>
</evidence>
<dbReference type="SUPFAM" id="SSF55785">
    <property type="entry name" value="PYP-like sensor domain (PAS domain)"/>
    <property type="match status" value="1"/>
</dbReference>
<dbReference type="Gene3D" id="3.30.450.20">
    <property type="entry name" value="PAS domain"/>
    <property type="match status" value="1"/>
</dbReference>
<dbReference type="CDD" id="cd00082">
    <property type="entry name" value="HisKA"/>
    <property type="match status" value="1"/>
</dbReference>
<keyword evidence="5" id="KW-0418">Kinase</keyword>
<dbReference type="PRINTS" id="PR00344">
    <property type="entry name" value="BCTRLSENSOR"/>
</dbReference>
<dbReference type="Gene3D" id="3.30.565.10">
    <property type="entry name" value="Histidine kinase-like ATPase, C-terminal domain"/>
    <property type="match status" value="1"/>
</dbReference>
<name>A0ABP9V4R5_9BACT</name>
<proteinExistence type="predicted"/>
<dbReference type="SMART" id="SM00388">
    <property type="entry name" value="HisKA"/>
    <property type="match status" value="1"/>
</dbReference>
<evidence type="ECO:0000313" key="8">
    <source>
        <dbReference type="EMBL" id="GAA5495607.1"/>
    </source>
</evidence>
<evidence type="ECO:0000256" key="3">
    <source>
        <dbReference type="ARBA" id="ARBA00022553"/>
    </source>
</evidence>
<evidence type="ECO:0000256" key="5">
    <source>
        <dbReference type="ARBA" id="ARBA00022777"/>
    </source>
</evidence>
<keyword evidence="3" id="KW-0597">Phosphoprotein</keyword>
<dbReference type="InterPro" id="IPR035965">
    <property type="entry name" value="PAS-like_dom_sf"/>
</dbReference>
<dbReference type="PROSITE" id="PS51257">
    <property type="entry name" value="PROKAR_LIPOPROTEIN"/>
    <property type="match status" value="1"/>
</dbReference>
<gene>
    <name evidence="8" type="primary">sasA_3</name>
    <name evidence="8" type="ORF">Rhal01_01786</name>
</gene>
<dbReference type="PANTHER" id="PTHR45453">
    <property type="entry name" value="PHOSPHATE REGULON SENSOR PROTEIN PHOR"/>
    <property type="match status" value="1"/>
</dbReference>
<dbReference type="EMBL" id="BAABRL010000005">
    <property type="protein sequence ID" value="GAA5495607.1"/>
    <property type="molecule type" value="Genomic_DNA"/>
</dbReference>
<dbReference type="InterPro" id="IPR036890">
    <property type="entry name" value="HATPase_C_sf"/>
</dbReference>
<sequence length="416" mass="46390">MKIVLLILSIILTLACFLLYRKLSQAKLQCAKIKRESEDRVKQTHQELEGERSEQRLLLDAIGDAFLIVNGSLRVKLNNSRAQQLSRYDSLIDRTLQEIFMSEKLSATVAKQIAKNEPSQKRIIISSGAHGIGATSTEGDTAWILQVTPLPNHKEDPLYCLILRDITAEYRADQVRTDFVANASHELRTPLAIINGYLENLIDDDVVESPDMARRFLTTMRKHGDRLSRLVDDMLVVSRLESGEAASINPDPFDLAECVSDVVERLDHLIQNQGAQIITKLPKDPLIVTADKFYYTQVLFNLVENALKQNPGNNITVTVTAERIGSDRFKLAVCDDGIGIPSAHLPFIFKRFYRVDKHHTQSDIKGTGLGLSIVKRAIEAHGGTIEATSKPGLQTCFIIQSPIDSSQVSPEVKPEI</sequence>
<dbReference type="InterPro" id="IPR036097">
    <property type="entry name" value="HisK_dim/P_sf"/>
</dbReference>
<keyword evidence="9" id="KW-1185">Reference proteome</keyword>
<dbReference type="RefSeq" id="WP_346188379.1">
    <property type="nucleotide sequence ID" value="NZ_BAABRL010000005.1"/>
</dbReference>
<dbReference type="InterPro" id="IPR003594">
    <property type="entry name" value="HATPase_dom"/>
</dbReference>
<dbReference type="PANTHER" id="PTHR45453:SF1">
    <property type="entry name" value="PHOSPHATE REGULON SENSOR PROTEIN PHOR"/>
    <property type="match status" value="1"/>
</dbReference>